<dbReference type="EMBL" id="JXMU01000013">
    <property type="protein sequence ID" value="KPB01194.1"/>
    <property type="molecule type" value="Genomic_DNA"/>
</dbReference>
<dbReference type="Gene3D" id="1.25.40.10">
    <property type="entry name" value="Tetratricopeptide repeat domain"/>
    <property type="match status" value="1"/>
</dbReference>
<dbReference type="InterPro" id="IPR011990">
    <property type="entry name" value="TPR-like_helical_dom_sf"/>
</dbReference>
<dbReference type="OrthoDB" id="8592798at2"/>
<reference evidence="3 4" key="1">
    <citation type="submission" date="2015-01" db="EMBL/GenBank/DDBJ databases">
        <title>Ahrensia donghaiensis sp. nov., a novel dimethylsulphoniopropionate-cleavage bacterium isolated from seawater and emended descriptions of the genus Ahrensia and Ahrensia kielensis.</title>
        <authorList>
            <person name="Liu J."/>
        </authorList>
    </citation>
    <scope>NUCLEOTIDE SEQUENCE [LARGE SCALE GENOMIC DNA]</scope>
    <source>
        <strain evidence="3 4">LZD062</strain>
    </source>
</reference>
<dbReference type="Proteomes" id="UP000038011">
    <property type="component" value="Unassembled WGS sequence"/>
</dbReference>
<dbReference type="SMART" id="SM00028">
    <property type="entry name" value="TPR"/>
    <property type="match status" value="1"/>
</dbReference>
<dbReference type="PATRIC" id="fig|1514904.3.peg.816"/>
<evidence type="ECO:0000313" key="3">
    <source>
        <dbReference type="EMBL" id="KPB01194.1"/>
    </source>
</evidence>
<dbReference type="STRING" id="1514904.SU32_09925"/>
<keyword evidence="1" id="KW-0802">TPR repeat</keyword>
<proteinExistence type="predicted"/>
<gene>
    <name evidence="3" type="ORF">SU32_09925</name>
</gene>
<feature type="signal peptide" evidence="2">
    <location>
        <begin position="1"/>
        <end position="22"/>
    </location>
</feature>
<feature type="repeat" description="TPR" evidence="1">
    <location>
        <begin position="91"/>
        <end position="124"/>
    </location>
</feature>
<protein>
    <submittedName>
        <fullName evidence="3">Uncharacterized protein</fullName>
    </submittedName>
</protein>
<comment type="caution">
    <text evidence="3">The sequence shown here is derived from an EMBL/GenBank/DDBJ whole genome shotgun (WGS) entry which is preliminary data.</text>
</comment>
<evidence type="ECO:0000256" key="1">
    <source>
        <dbReference type="PROSITE-ProRule" id="PRU00339"/>
    </source>
</evidence>
<dbReference type="Pfam" id="PF14559">
    <property type="entry name" value="TPR_19"/>
    <property type="match status" value="1"/>
</dbReference>
<keyword evidence="2" id="KW-0732">Signal</keyword>
<dbReference type="AlphaFoldDB" id="A0A0N0VLG2"/>
<evidence type="ECO:0000313" key="4">
    <source>
        <dbReference type="Proteomes" id="UP000038011"/>
    </source>
</evidence>
<dbReference type="RefSeq" id="WP_053999199.1">
    <property type="nucleotide sequence ID" value="NZ_JXMU01000013.1"/>
</dbReference>
<sequence length="180" mass="19594">MNILRIVLSASIATFTLNSAMAAGSSSEPAAKVEKCADGEVYDKKAKECVKEEESSLNDADLLDNGRALAYAGRFEEAVKVLNKIENKQTAEVQNYLGFSSRNAGNIDKGLAHYRTALSINPDYTLARSYMGQALLKKGDRAGAVIQLSEIKDRVGTEAREYKLLAASLHEHYVNGSIVY</sequence>
<dbReference type="InterPro" id="IPR019734">
    <property type="entry name" value="TPR_rpt"/>
</dbReference>
<feature type="chain" id="PRO_5005861094" evidence="2">
    <location>
        <begin position="23"/>
        <end position="180"/>
    </location>
</feature>
<keyword evidence="4" id="KW-1185">Reference proteome</keyword>
<accession>A0A0N0VLG2</accession>
<name>A0A0N0VLG2_9HYPH</name>
<evidence type="ECO:0000256" key="2">
    <source>
        <dbReference type="SAM" id="SignalP"/>
    </source>
</evidence>
<dbReference type="SUPFAM" id="SSF48452">
    <property type="entry name" value="TPR-like"/>
    <property type="match status" value="1"/>
</dbReference>
<organism evidence="3 4">
    <name type="scientific">Ahrensia marina</name>
    <dbReference type="NCBI Taxonomy" id="1514904"/>
    <lineage>
        <taxon>Bacteria</taxon>
        <taxon>Pseudomonadati</taxon>
        <taxon>Pseudomonadota</taxon>
        <taxon>Alphaproteobacteria</taxon>
        <taxon>Hyphomicrobiales</taxon>
        <taxon>Ahrensiaceae</taxon>
        <taxon>Ahrensia</taxon>
    </lineage>
</organism>
<dbReference type="PROSITE" id="PS50005">
    <property type="entry name" value="TPR"/>
    <property type="match status" value="1"/>
</dbReference>